<reference evidence="4 5" key="1">
    <citation type="journal article" date="2017" name="Curr. Biol.">
        <title>Genome architecture and evolution of a unichromosomal asexual nematode.</title>
        <authorList>
            <person name="Fradin H."/>
            <person name="Zegar C."/>
            <person name="Gutwein M."/>
            <person name="Lucas J."/>
            <person name="Kovtun M."/>
            <person name="Corcoran D."/>
            <person name="Baugh L.R."/>
            <person name="Kiontke K."/>
            <person name="Gunsalus K."/>
            <person name="Fitch D.H."/>
            <person name="Piano F."/>
        </authorList>
    </citation>
    <scope>NUCLEOTIDE SEQUENCE [LARGE SCALE GENOMIC DNA]</scope>
    <source>
        <strain evidence="4">PF1309</strain>
    </source>
</reference>
<dbReference type="InterPro" id="IPR008962">
    <property type="entry name" value="PapD-like_sf"/>
</dbReference>
<organism evidence="4 5">
    <name type="scientific">Diploscapter pachys</name>
    <dbReference type="NCBI Taxonomy" id="2018661"/>
    <lineage>
        <taxon>Eukaryota</taxon>
        <taxon>Metazoa</taxon>
        <taxon>Ecdysozoa</taxon>
        <taxon>Nematoda</taxon>
        <taxon>Chromadorea</taxon>
        <taxon>Rhabditida</taxon>
        <taxon>Rhabditina</taxon>
        <taxon>Rhabditomorpha</taxon>
        <taxon>Rhabditoidea</taxon>
        <taxon>Rhabditidae</taxon>
        <taxon>Diploscapter</taxon>
    </lineage>
</organism>
<dbReference type="OrthoDB" id="5784868at2759"/>
<gene>
    <name evidence="4" type="ORF">WR25_03344</name>
</gene>
<feature type="domain" description="MSP" evidence="3">
    <location>
        <begin position="309"/>
        <end position="426"/>
    </location>
</feature>
<comment type="function">
    <text evidence="1">Central component in molecular interactions underlying sperm crawling. Forms an extensive filament system that extends from sperm villipoda, along the leading edge of the pseudopod.</text>
</comment>
<sequence>MISRRSIFSHNLLRSLSHAIWQHDAVPQAEIRRLSPGSSCRQGMGMSCAIRLRRLYARWFLRRGNVMALFNDDANLHLQLLCTLLTSVPVTIFTYHVLTSADSSTSDGYKSILFYWTVHGASTIVDPMFSQAFGYQLIKFCVMAVLFGHAAHRNPTVCVWVQRRANIDFGHEKLNFDETNISHLGDQLPLTSYKRMKASAYDCSVTNTTGPASFHIPITASSRAWHSTSTANNINSTMENVEFEETQRDMTTSSEEESDSDDTGSDSERNDNDPNPPRTFGNITRVVTPYQDSNMTTGPDQTIELRVGDIITSPFQQVDLDNANRARYVSLANVSSKPIMWALKSNADGRILARPTSGLLSIGQGIQIRIQQSIDLQRMPQGDSLPRRNKLAIDYIYADLKAIRFEPTAFHPNENKKRHLLYVNYK</sequence>
<evidence type="ECO:0000313" key="5">
    <source>
        <dbReference type="Proteomes" id="UP000218231"/>
    </source>
</evidence>
<feature type="compositionally biased region" description="Polar residues" evidence="2">
    <location>
        <begin position="290"/>
        <end position="300"/>
    </location>
</feature>
<comment type="caution">
    <text evidence="4">The sequence shown here is derived from an EMBL/GenBank/DDBJ whole genome shotgun (WGS) entry which is preliminary data.</text>
</comment>
<dbReference type="Gene3D" id="2.60.40.10">
    <property type="entry name" value="Immunoglobulins"/>
    <property type="match status" value="1"/>
</dbReference>
<feature type="region of interest" description="Disordered" evidence="2">
    <location>
        <begin position="232"/>
        <end position="300"/>
    </location>
</feature>
<dbReference type="SUPFAM" id="SSF49354">
    <property type="entry name" value="PapD-like"/>
    <property type="match status" value="1"/>
</dbReference>
<protein>
    <recommendedName>
        <fullName evidence="1">Major sperm protein</fullName>
    </recommendedName>
</protein>
<dbReference type="PROSITE" id="PS50202">
    <property type="entry name" value="MSP"/>
    <property type="match status" value="1"/>
</dbReference>
<accession>A0A2A2L3E1</accession>
<evidence type="ECO:0000313" key="4">
    <source>
        <dbReference type="EMBL" id="PAV80781.1"/>
    </source>
</evidence>
<keyword evidence="1" id="KW-0206">Cytoskeleton</keyword>
<evidence type="ECO:0000256" key="1">
    <source>
        <dbReference type="RuleBase" id="RU003425"/>
    </source>
</evidence>
<keyword evidence="5" id="KW-1185">Reference proteome</keyword>
<dbReference type="InterPro" id="IPR000535">
    <property type="entry name" value="MSP_dom"/>
</dbReference>
<name>A0A2A2L3E1_9BILA</name>
<evidence type="ECO:0000259" key="3">
    <source>
        <dbReference type="PROSITE" id="PS50202"/>
    </source>
</evidence>
<dbReference type="Proteomes" id="UP000218231">
    <property type="component" value="Unassembled WGS sequence"/>
</dbReference>
<dbReference type="InterPro" id="IPR013783">
    <property type="entry name" value="Ig-like_fold"/>
</dbReference>
<feature type="compositionally biased region" description="Acidic residues" evidence="2">
    <location>
        <begin position="254"/>
        <end position="265"/>
    </location>
</feature>
<evidence type="ECO:0000256" key="2">
    <source>
        <dbReference type="SAM" id="MobiDB-lite"/>
    </source>
</evidence>
<dbReference type="EMBL" id="LIAE01007228">
    <property type="protein sequence ID" value="PAV80781.1"/>
    <property type="molecule type" value="Genomic_DNA"/>
</dbReference>
<dbReference type="AlphaFoldDB" id="A0A2A2L3E1"/>
<keyword evidence="1" id="KW-0963">Cytoplasm</keyword>
<proteinExistence type="predicted"/>
<dbReference type="Pfam" id="PF00635">
    <property type="entry name" value="Motile_Sperm"/>
    <property type="match status" value="1"/>
</dbReference>